<dbReference type="eggNOG" id="COG3211">
    <property type="taxonomic scope" value="Bacteria"/>
</dbReference>
<dbReference type="PANTHER" id="PTHR35399">
    <property type="entry name" value="SLR8030 PROTEIN"/>
    <property type="match status" value="1"/>
</dbReference>
<dbReference type="Gene3D" id="2.60.120.260">
    <property type="entry name" value="Galactose-binding domain-like"/>
    <property type="match status" value="1"/>
</dbReference>
<feature type="signal peptide" evidence="2">
    <location>
        <begin position="1"/>
        <end position="18"/>
    </location>
</feature>
<keyword evidence="1 2" id="KW-0732">Signal</keyword>
<dbReference type="Pfam" id="PF18962">
    <property type="entry name" value="Por_Secre_tail"/>
    <property type="match status" value="1"/>
</dbReference>
<reference evidence="4 5" key="1">
    <citation type="submission" date="2013-08" db="EMBL/GenBank/DDBJ databases">
        <title>Flavobacterium limnosediminis JC2902 genome sequencing.</title>
        <authorList>
            <person name="Lee K."/>
            <person name="Yi H."/>
            <person name="Park S."/>
            <person name="Chun J."/>
        </authorList>
    </citation>
    <scope>NUCLEOTIDE SEQUENCE [LARGE SCALE GENOMIC DNA]</scope>
    <source>
        <strain evidence="4 5">JC2902</strain>
    </source>
</reference>
<organism evidence="4 5">
    <name type="scientific">Flavobacterium limnosediminis JC2902</name>
    <dbReference type="NCBI Taxonomy" id="1341181"/>
    <lineage>
        <taxon>Bacteria</taxon>
        <taxon>Pseudomonadati</taxon>
        <taxon>Bacteroidota</taxon>
        <taxon>Flavobacteriia</taxon>
        <taxon>Flavobacteriales</taxon>
        <taxon>Flavobacteriaceae</taxon>
        <taxon>Flavobacterium</taxon>
    </lineage>
</organism>
<dbReference type="STRING" id="1341181.FLJC2902T_27900"/>
<dbReference type="RefSeq" id="WP_023580344.1">
    <property type="nucleotide sequence ID" value="NZ_AVGG01000019.1"/>
</dbReference>
<feature type="chain" id="PRO_5004750913" evidence="2">
    <location>
        <begin position="19"/>
        <end position="766"/>
    </location>
</feature>
<sequence length="766" mass="83882">MKKSLLFLFGLFSLWSFALINFEGVHSFPIVETEEKEQPSIEKKKETKNKVKVKKNTVTTVLPVAQYPLQKGSQWSYLDNGSDQGATGWNLTTFDNSAWAAGAAPLGYGDPMSTVISYGPSSSNKYITYYFSRDIQIDLNAIGDVVEFGLRRDDGAIVYINGVEVFRDNMPAGAVTYLTNSSAIIDGADEKRYFARYLPKTVFQNGVNRIAVEIHNRDQTSSDISFDMYIRDKAADYVCEEDHIACFTSIAPTSQTPVMIIPQEHRFQMLFKQGGSYMDGSGTIPGNHDFTGYIPSAGVTSSSLGHLSINHENNPGGVSILDIQLNQDLVNPLWTVNNSRKVDFSNSALVKTERNCSGGITPWGTIITAEESTTSGDANGDGYQDVGWLVEINPVTAAVVNYGNASHEKLWALGRMNHENIVVSADGTTAYYGEDGGTHCMYKFVANTPNNLSSGSVYVLKMDLALSNDEPSSATATWVQVPNTTQAERNNLTAAAAALGGTNFNGVEDCEISPIDGRIYFTSKGKNRVYRFKDNGTTITEFETFVGGKSYPITTANGVVTENWADGNDNLAFDNHGNLWVIQDGGLNYIWVVRPNHTQSDPKVLIHSSMPAGSEPTGLTFTPDYKYGFFSVQHPSGSNQAQQDATRGNVTFNASAALVFSNKDFLGEQQNLSTNPVTELSNEMRVYPNPTKGLVTLSLNEEAGKNVKIEVFDFLGRKVYAKDELTTGINQEITVDLSEFKGEQLFVIQVQAGDKKQVCKVVKTDN</sequence>
<dbReference type="Pfam" id="PF05787">
    <property type="entry name" value="PhoX"/>
    <property type="match status" value="1"/>
</dbReference>
<dbReference type="OrthoDB" id="9801383at2"/>
<protein>
    <submittedName>
        <fullName evidence="4">Twin-arginine translocation pathway signal</fullName>
    </submittedName>
</protein>
<dbReference type="PATRIC" id="fig|1341181.4.peg.2745"/>
<dbReference type="SUPFAM" id="SSF63825">
    <property type="entry name" value="YWTD domain"/>
    <property type="match status" value="1"/>
</dbReference>
<dbReference type="Proteomes" id="UP000018004">
    <property type="component" value="Unassembled WGS sequence"/>
</dbReference>
<dbReference type="NCBIfam" id="TIGR04183">
    <property type="entry name" value="Por_Secre_tail"/>
    <property type="match status" value="1"/>
</dbReference>
<name>V6SIP3_9FLAO</name>
<evidence type="ECO:0000256" key="2">
    <source>
        <dbReference type="SAM" id="SignalP"/>
    </source>
</evidence>
<comment type="caution">
    <text evidence="4">The sequence shown here is derived from an EMBL/GenBank/DDBJ whole genome shotgun (WGS) entry which is preliminary data.</text>
</comment>
<evidence type="ECO:0000256" key="1">
    <source>
        <dbReference type="ARBA" id="ARBA00022729"/>
    </source>
</evidence>
<feature type="domain" description="Secretion system C-terminal sorting" evidence="3">
    <location>
        <begin position="686"/>
        <end position="761"/>
    </location>
</feature>
<accession>V6SIP3</accession>
<dbReference type="EMBL" id="AVGG01000019">
    <property type="protein sequence ID" value="ESU26309.1"/>
    <property type="molecule type" value="Genomic_DNA"/>
</dbReference>
<dbReference type="Gene3D" id="2.130.10.10">
    <property type="entry name" value="YVTN repeat-like/Quinoprotein amine dehydrogenase"/>
    <property type="match status" value="1"/>
</dbReference>
<evidence type="ECO:0000313" key="4">
    <source>
        <dbReference type="EMBL" id="ESU26309.1"/>
    </source>
</evidence>
<evidence type="ECO:0000313" key="5">
    <source>
        <dbReference type="Proteomes" id="UP000018004"/>
    </source>
</evidence>
<dbReference type="InterPro" id="IPR015943">
    <property type="entry name" value="WD40/YVTN_repeat-like_dom_sf"/>
</dbReference>
<gene>
    <name evidence="4" type="ORF">FLJC2902T_27900</name>
</gene>
<keyword evidence="5" id="KW-1185">Reference proteome</keyword>
<evidence type="ECO:0000259" key="3">
    <source>
        <dbReference type="Pfam" id="PF18962"/>
    </source>
</evidence>
<dbReference type="InterPro" id="IPR026444">
    <property type="entry name" value="Secre_tail"/>
</dbReference>
<dbReference type="InterPro" id="IPR008557">
    <property type="entry name" value="PhoX"/>
</dbReference>
<dbReference type="AlphaFoldDB" id="V6SIP3"/>
<dbReference type="PANTHER" id="PTHR35399:SF2">
    <property type="entry name" value="DUF839 DOMAIN-CONTAINING PROTEIN"/>
    <property type="match status" value="1"/>
</dbReference>
<proteinExistence type="predicted"/>